<dbReference type="EMBL" id="CAJOBC010100548">
    <property type="protein sequence ID" value="CAF4467936.1"/>
    <property type="molecule type" value="Genomic_DNA"/>
</dbReference>
<protein>
    <submittedName>
        <fullName evidence="1">Uncharacterized protein</fullName>
    </submittedName>
</protein>
<evidence type="ECO:0000313" key="1">
    <source>
        <dbReference type="EMBL" id="CAF1594282.1"/>
    </source>
</evidence>
<name>A0A816AFE4_9BILA</name>
<dbReference type="AlphaFoldDB" id="A0A816AFE4"/>
<dbReference type="SUPFAM" id="SSF50978">
    <property type="entry name" value="WD40 repeat-like"/>
    <property type="match status" value="1"/>
</dbReference>
<dbReference type="InterPro" id="IPR036322">
    <property type="entry name" value="WD40_repeat_dom_sf"/>
</dbReference>
<reference evidence="1" key="1">
    <citation type="submission" date="2021-02" db="EMBL/GenBank/DDBJ databases">
        <authorList>
            <person name="Nowell W R."/>
        </authorList>
    </citation>
    <scope>NUCLEOTIDE SEQUENCE</scope>
</reference>
<dbReference type="EMBL" id="CAJNOQ010034307">
    <property type="protein sequence ID" value="CAF1594282.1"/>
    <property type="molecule type" value="Genomic_DNA"/>
</dbReference>
<dbReference type="Proteomes" id="UP000663829">
    <property type="component" value="Unassembled WGS sequence"/>
</dbReference>
<evidence type="ECO:0000313" key="3">
    <source>
        <dbReference type="Proteomes" id="UP000663829"/>
    </source>
</evidence>
<comment type="caution">
    <text evidence="1">The sequence shown here is derived from an EMBL/GenBank/DDBJ whole genome shotgun (WGS) entry which is preliminary data.</text>
</comment>
<sequence>MLYGISALSVLQKVSQIGAVRRRCEIYPLTLFQMTNEYIYDVDNDSLNLEIDELCSSFQLYKFNYDKYYLDSHFQKLFNAVDKWKQTMIARITKIHAQKREEIRLCQQQTVKEYEKQRIILNEQFTIQMKQVNIERNDFELLKSKLKLLKDDLGEMKQEDKCKAIPFDYEQDEKRIKNQPITKGLFKLQSCQTFELDTEYTMMASCDSSCHLLLHDGKYLKLFSSESLLSKLDLQLHGPQQPRIIDMYWSNELEKYLILYSHSLWQLDSEMSFEIKKFFSLDEKYLSLTINGQDLYLLNDKNNIERWMLTKDTCQQMRIFSNFEAPANKIEYIRSSPIYLVSIIRNTNNNRRSLCIRDFSMKLIRRLVAEWNIYSISYFRDHQWFASTCDWRLYYFIDDDDDNKFVNLHYIDYGKFKVKNACTTTFSSGLIALRTTYPATLQLCKKDLTDQYFCSIF</sequence>
<proteinExistence type="predicted"/>
<keyword evidence="3" id="KW-1185">Reference proteome</keyword>
<dbReference type="Proteomes" id="UP000681722">
    <property type="component" value="Unassembled WGS sequence"/>
</dbReference>
<organism evidence="1 3">
    <name type="scientific">Didymodactylos carnosus</name>
    <dbReference type="NCBI Taxonomy" id="1234261"/>
    <lineage>
        <taxon>Eukaryota</taxon>
        <taxon>Metazoa</taxon>
        <taxon>Spiralia</taxon>
        <taxon>Gnathifera</taxon>
        <taxon>Rotifera</taxon>
        <taxon>Eurotatoria</taxon>
        <taxon>Bdelloidea</taxon>
        <taxon>Philodinida</taxon>
        <taxon>Philodinidae</taxon>
        <taxon>Didymodactylos</taxon>
    </lineage>
</organism>
<gene>
    <name evidence="1" type="ORF">GPM918_LOCUS41967</name>
    <name evidence="2" type="ORF">SRO942_LOCUS43116</name>
</gene>
<accession>A0A816AFE4</accession>
<evidence type="ECO:0000313" key="2">
    <source>
        <dbReference type="EMBL" id="CAF4467936.1"/>
    </source>
</evidence>